<dbReference type="InterPro" id="IPR008311">
    <property type="entry name" value="UCP028101"/>
</dbReference>
<accession>A0ABW7FZ41</accession>
<dbReference type="SUPFAM" id="SSF63829">
    <property type="entry name" value="Calcium-dependent phosphotriesterase"/>
    <property type="match status" value="1"/>
</dbReference>
<feature type="chain" id="PRO_5046795053" evidence="1">
    <location>
        <begin position="31"/>
        <end position="380"/>
    </location>
</feature>
<keyword evidence="3" id="KW-1185">Reference proteome</keyword>
<dbReference type="InterPro" id="IPR006311">
    <property type="entry name" value="TAT_signal"/>
</dbReference>
<comment type="caution">
    <text evidence="2">The sequence shown here is derived from an EMBL/GenBank/DDBJ whole genome shotgun (WGS) entry which is preliminary data.</text>
</comment>
<gene>
    <name evidence="2" type="ORF">ACG0Z6_14905</name>
</gene>
<sequence length="380" mass="41110">MTEPHPARRRQVLAAVAALPLAPWSTLARAAQPRTVVAAWQDQAQQHLGLLQLQAQGLHELHRVALPTRAHGLQVLADGSVLAAARRPGDWLLRWHPERALQHWAWVEPERRLNGHLLACGERLWSSETELEAGQGLLGLRHALSLEKTEEWPTHGRDPHQVLALPQPLAGLPPGALLVANGGIPTLPETGRSKLWVHEMASSLVALHPQHGALLGQWQLSERYLSLRHLAWNPHSQLLGVALQAEHPDPQARATAPVLAVWNGRELRTAPPHTPLQGYGGDICALPDGGFLVSCPRAHALARFSATGTLTHTHELKAACALFSDATGWACAGAALASTAPHRTSAEPTPLALPPQAHWQLDNHWLPLSTALGTPTPAQR</sequence>
<evidence type="ECO:0000256" key="1">
    <source>
        <dbReference type="SAM" id="SignalP"/>
    </source>
</evidence>
<dbReference type="EMBL" id="JBIGHZ010000005">
    <property type="protein sequence ID" value="MFG6449515.1"/>
    <property type="molecule type" value="Genomic_DNA"/>
</dbReference>
<dbReference type="PROSITE" id="PS51318">
    <property type="entry name" value="TAT"/>
    <property type="match status" value="1"/>
</dbReference>
<organism evidence="2 3">
    <name type="scientific">Roseateles rivi</name>
    <dbReference type="NCBI Taxonomy" id="3299028"/>
    <lineage>
        <taxon>Bacteria</taxon>
        <taxon>Pseudomonadati</taxon>
        <taxon>Pseudomonadota</taxon>
        <taxon>Betaproteobacteria</taxon>
        <taxon>Burkholderiales</taxon>
        <taxon>Sphaerotilaceae</taxon>
        <taxon>Roseateles</taxon>
    </lineage>
</organism>
<dbReference type="Proteomes" id="UP001606099">
    <property type="component" value="Unassembled WGS sequence"/>
</dbReference>
<proteinExistence type="predicted"/>
<keyword evidence="1" id="KW-0732">Signal</keyword>
<feature type="signal peptide" evidence="1">
    <location>
        <begin position="1"/>
        <end position="30"/>
    </location>
</feature>
<reference evidence="2 3" key="1">
    <citation type="submission" date="2024-08" db="EMBL/GenBank/DDBJ databases">
        <authorList>
            <person name="Lu H."/>
        </authorList>
    </citation>
    <scope>NUCLEOTIDE SEQUENCE [LARGE SCALE GENOMIC DNA]</scope>
    <source>
        <strain evidence="2 3">BYS180W</strain>
    </source>
</reference>
<name>A0ABW7FZ41_9BURK</name>
<dbReference type="Pfam" id="PF07433">
    <property type="entry name" value="DUF1513"/>
    <property type="match status" value="1"/>
</dbReference>
<dbReference type="RefSeq" id="WP_394462771.1">
    <property type="nucleotide sequence ID" value="NZ_JBIGHZ010000005.1"/>
</dbReference>
<evidence type="ECO:0000313" key="2">
    <source>
        <dbReference type="EMBL" id="MFG6449515.1"/>
    </source>
</evidence>
<evidence type="ECO:0000313" key="3">
    <source>
        <dbReference type="Proteomes" id="UP001606099"/>
    </source>
</evidence>
<protein>
    <submittedName>
        <fullName evidence="2">DUF1513 domain-containing protein</fullName>
    </submittedName>
</protein>